<gene>
    <name evidence="1" type="ORF">BO78DRAFT_237379</name>
</gene>
<sequence>MSDWVAGLGFWLGGPDTTQDLRRIHSDIHRQTVMTSELRCPDRPKWARSSFYNLCCLTPFRGCCLTRLTVPSAFSPNHPSMPEHNKAQEIHGSITPRGKSLLYLPISPTGLPGNTEAQRECGRSRTRFRFCWCLAVFRFPFPLPSYLRVRWSYLTRDDKVHSLPVITGF</sequence>
<dbReference type="AlphaFoldDB" id="A0A319FM50"/>
<organism evidence="1 2">
    <name type="scientific">Aspergillus sclerotiicarbonarius (strain CBS 121057 / IBT 28362)</name>
    <dbReference type="NCBI Taxonomy" id="1448318"/>
    <lineage>
        <taxon>Eukaryota</taxon>
        <taxon>Fungi</taxon>
        <taxon>Dikarya</taxon>
        <taxon>Ascomycota</taxon>
        <taxon>Pezizomycotina</taxon>
        <taxon>Eurotiomycetes</taxon>
        <taxon>Eurotiomycetidae</taxon>
        <taxon>Eurotiales</taxon>
        <taxon>Aspergillaceae</taxon>
        <taxon>Aspergillus</taxon>
        <taxon>Aspergillus subgen. Circumdati</taxon>
    </lineage>
</organism>
<name>A0A319FM50_ASPSB</name>
<accession>A0A319FM50</accession>
<dbReference type="VEuPathDB" id="FungiDB:BO78DRAFT_237379"/>
<keyword evidence="2" id="KW-1185">Reference proteome</keyword>
<dbReference type="EMBL" id="KZ826323">
    <property type="protein sequence ID" value="PYI10273.1"/>
    <property type="molecule type" value="Genomic_DNA"/>
</dbReference>
<evidence type="ECO:0000313" key="1">
    <source>
        <dbReference type="EMBL" id="PYI10273.1"/>
    </source>
</evidence>
<reference evidence="1 2" key="1">
    <citation type="submission" date="2018-02" db="EMBL/GenBank/DDBJ databases">
        <title>The genomes of Aspergillus section Nigri reveals drivers in fungal speciation.</title>
        <authorList>
            <consortium name="DOE Joint Genome Institute"/>
            <person name="Vesth T.C."/>
            <person name="Nybo J."/>
            <person name="Theobald S."/>
            <person name="Brandl J."/>
            <person name="Frisvad J.C."/>
            <person name="Nielsen K.F."/>
            <person name="Lyhne E.K."/>
            <person name="Kogle M.E."/>
            <person name="Kuo A."/>
            <person name="Riley R."/>
            <person name="Clum A."/>
            <person name="Nolan M."/>
            <person name="Lipzen A."/>
            <person name="Salamov A."/>
            <person name="Henrissat B."/>
            <person name="Wiebenga A."/>
            <person name="De vries R.P."/>
            <person name="Grigoriev I.V."/>
            <person name="Mortensen U.H."/>
            <person name="Andersen M.R."/>
            <person name="Baker S.E."/>
        </authorList>
    </citation>
    <scope>NUCLEOTIDE SEQUENCE [LARGE SCALE GENOMIC DNA]</scope>
    <source>
        <strain evidence="1 2">CBS 121057</strain>
    </source>
</reference>
<proteinExistence type="predicted"/>
<evidence type="ECO:0000313" key="2">
    <source>
        <dbReference type="Proteomes" id="UP000248423"/>
    </source>
</evidence>
<dbReference type="Proteomes" id="UP000248423">
    <property type="component" value="Unassembled WGS sequence"/>
</dbReference>
<protein>
    <submittedName>
        <fullName evidence="1">Uncharacterized protein</fullName>
    </submittedName>
</protein>